<sequence length="469" mass="51885">MRTRATRDLAATYERISDDREGRELGVERQRKDNGAVGKREGLTIVGGTPYADNDLSASTKSKKERPAYQRLLADAREGRFSVIIAYSASRLTRRPREHEDLIELAQQHGIRFLFVRSPSFDLNTADGRQVARMLAAADAAEAERTQERVARAVGDRAERGDFHGGPRGYGLESDGKTIREDEAERIRAWATHILAGGSLRSIATELNGEGIATVRGTAWRGEVIRKILLAPRVAGLRIHNGAEYPSWSPEIIKPATWRALRVVLEAPDRQVSQSTARKWLGVGLFTCERCVPKTVKSHYNRRGDRAYACPTCHRSWRAEPIDDWIAGENGLVESVLAEVDSRARLLPRRQAGVDLAALETEAAAIRLNMAELAKDYALARGAVKAALSEGLAAGQQRLEEIEEAIVAAGQVDPLTEILGDDPVATWRAMNDLHRRQAVIRKLMTITLGPPIRGRAAWDPEKFIHVDPV</sequence>
<dbReference type="InterPro" id="IPR038109">
    <property type="entry name" value="DNA_bind_recomb_sf"/>
</dbReference>
<dbReference type="EMBL" id="BLPG01000001">
    <property type="protein sequence ID" value="GFJ91711.1"/>
    <property type="molecule type" value="Genomic_DNA"/>
</dbReference>
<dbReference type="Gene3D" id="3.40.50.1390">
    <property type="entry name" value="Resolvase, N-terminal catalytic domain"/>
    <property type="match status" value="1"/>
</dbReference>
<feature type="compositionally biased region" description="Basic and acidic residues" evidence="2">
    <location>
        <begin position="20"/>
        <end position="42"/>
    </location>
</feature>
<evidence type="ECO:0000256" key="2">
    <source>
        <dbReference type="SAM" id="MobiDB-lite"/>
    </source>
</evidence>
<dbReference type="InterPro" id="IPR011109">
    <property type="entry name" value="DNA_bind_recombinase_dom"/>
</dbReference>
<evidence type="ECO:0000259" key="3">
    <source>
        <dbReference type="PROSITE" id="PS51736"/>
    </source>
</evidence>
<evidence type="ECO:0000256" key="1">
    <source>
        <dbReference type="SAM" id="Coils"/>
    </source>
</evidence>
<feature type="region of interest" description="Disordered" evidence="2">
    <location>
        <begin position="20"/>
        <end position="63"/>
    </location>
</feature>
<gene>
    <name evidence="5" type="ORF">Prum_053530</name>
</gene>
<dbReference type="InterPro" id="IPR050639">
    <property type="entry name" value="SSR_resolvase"/>
</dbReference>
<dbReference type="Proteomes" id="UP000482960">
    <property type="component" value="Unassembled WGS sequence"/>
</dbReference>
<dbReference type="InterPro" id="IPR036162">
    <property type="entry name" value="Resolvase-like_N_sf"/>
</dbReference>
<dbReference type="PANTHER" id="PTHR30461:SF23">
    <property type="entry name" value="DNA RECOMBINASE-RELATED"/>
    <property type="match status" value="1"/>
</dbReference>
<dbReference type="CDD" id="cd00338">
    <property type="entry name" value="Ser_Recombinase"/>
    <property type="match status" value="1"/>
</dbReference>
<evidence type="ECO:0000313" key="6">
    <source>
        <dbReference type="Proteomes" id="UP000482960"/>
    </source>
</evidence>
<keyword evidence="1" id="KW-0175">Coiled coil</keyword>
<keyword evidence="6" id="KW-1185">Reference proteome</keyword>
<dbReference type="GO" id="GO:0000150">
    <property type="term" value="F:DNA strand exchange activity"/>
    <property type="evidence" value="ECO:0007669"/>
    <property type="project" value="InterPro"/>
</dbReference>
<reference evidence="5 6" key="1">
    <citation type="submission" date="2020-03" db="EMBL/GenBank/DDBJ databases">
        <title>Whole genome shotgun sequence of Phytohabitans rumicis NBRC 108638.</title>
        <authorList>
            <person name="Komaki H."/>
            <person name="Tamura T."/>
        </authorList>
    </citation>
    <scope>NUCLEOTIDE SEQUENCE [LARGE SCALE GENOMIC DNA]</scope>
    <source>
        <strain evidence="5 6">NBRC 108638</strain>
    </source>
</reference>
<evidence type="ECO:0000259" key="4">
    <source>
        <dbReference type="PROSITE" id="PS51737"/>
    </source>
</evidence>
<dbReference type="PANTHER" id="PTHR30461">
    <property type="entry name" value="DNA-INVERTASE FROM LAMBDOID PROPHAGE"/>
    <property type="match status" value="1"/>
</dbReference>
<dbReference type="InterPro" id="IPR006119">
    <property type="entry name" value="Resolv_N"/>
</dbReference>
<protein>
    <submittedName>
        <fullName evidence="5">Serine recombinase</fullName>
    </submittedName>
</protein>
<comment type="caution">
    <text evidence="5">The sequence shown here is derived from an EMBL/GenBank/DDBJ whole genome shotgun (WGS) entry which is preliminary data.</text>
</comment>
<feature type="coiled-coil region" evidence="1">
    <location>
        <begin position="356"/>
        <end position="405"/>
    </location>
</feature>
<evidence type="ECO:0000313" key="5">
    <source>
        <dbReference type="EMBL" id="GFJ91711.1"/>
    </source>
</evidence>
<dbReference type="AlphaFoldDB" id="A0A6V8LA99"/>
<organism evidence="5 6">
    <name type="scientific">Phytohabitans rumicis</name>
    <dbReference type="NCBI Taxonomy" id="1076125"/>
    <lineage>
        <taxon>Bacteria</taxon>
        <taxon>Bacillati</taxon>
        <taxon>Actinomycetota</taxon>
        <taxon>Actinomycetes</taxon>
        <taxon>Micromonosporales</taxon>
        <taxon>Micromonosporaceae</taxon>
    </lineage>
</organism>
<dbReference type="GO" id="GO:0003677">
    <property type="term" value="F:DNA binding"/>
    <property type="evidence" value="ECO:0007669"/>
    <property type="project" value="InterPro"/>
</dbReference>
<dbReference type="RefSeq" id="WP_173078736.1">
    <property type="nucleotide sequence ID" value="NZ_BAABJB010000004.1"/>
</dbReference>
<name>A0A6V8LA99_9ACTN</name>
<dbReference type="SUPFAM" id="SSF53041">
    <property type="entry name" value="Resolvase-like"/>
    <property type="match status" value="1"/>
</dbReference>
<dbReference type="SMART" id="SM00857">
    <property type="entry name" value="Resolvase"/>
    <property type="match status" value="1"/>
</dbReference>
<dbReference type="Pfam" id="PF00239">
    <property type="entry name" value="Resolvase"/>
    <property type="match status" value="1"/>
</dbReference>
<reference evidence="5 6" key="2">
    <citation type="submission" date="2020-03" db="EMBL/GenBank/DDBJ databases">
        <authorList>
            <person name="Ichikawa N."/>
            <person name="Kimura A."/>
            <person name="Kitahashi Y."/>
            <person name="Uohara A."/>
        </authorList>
    </citation>
    <scope>NUCLEOTIDE SEQUENCE [LARGE SCALE GENOMIC DNA]</scope>
    <source>
        <strain evidence="5 6">NBRC 108638</strain>
    </source>
</reference>
<dbReference type="PROSITE" id="PS51736">
    <property type="entry name" value="RECOMBINASES_3"/>
    <property type="match status" value="1"/>
</dbReference>
<feature type="domain" description="Recombinase" evidence="4">
    <location>
        <begin position="167"/>
        <end position="271"/>
    </location>
</feature>
<dbReference type="PROSITE" id="PS51737">
    <property type="entry name" value="RECOMBINASE_DNA_BIND"/>
    <property type="match status" value="1"/>
</dbReference>
<dbReference type="Pfam" id="PF07508">
    <property type="entry name" value="Recombinase"/>
    <property type="match status" value="1"/>
</dbReference>
<feature type="domain" description="Resolvase/invertase-type recombinase catalytic" evidence="3">
    <location>
        <begin position="9"/>
        <end position="161"/>
    </location>
</feature>
<accession>A0A6V8LA99</accession>
<proteinExistence type="predicted"/>
<dbReference type="Gene3D" id="3.90.1750.20">
    <property type="entry name" value="Putative Large Serine Recombinase, Chain B, Domain 2"/>
    <property type="match status" value="1"/>
</dbReference>